<dbReference type="EMBL" id="BKAJ01000127">
    <property type="protein sequence ID" value="GEP59350.1"/>
    <property type="molecule type" value="Genomic_DNA"/>
</dbReference>
<name>A0A512NK71_9HYPH</name>
<dbReference type="Proteomes" id="UP000321058">
    <property type="component" value="Unassembled WGS sequence"/>
</dbReference>
<protein>
    <submittedName>
        <fullName evidence="3">Short-chain dehydrogenase</fullName>
    </submittedName>
</protein>
<evidence type="ECO:0000256" key="1">
    <source>
        <dbReference type="ARBA" id="ARBA00006484"/>
    </source>
</evidence>
<dbReference type="AlphaFoldDB" id="A0A512NK71"/>
<keyword evidence="4" id="KW-1185">Reference proteome</keyword>
<dbReference type="FunFam" id="3.40.50.720:FF:000084">
    <property type="entry name" value="Short-chain dehydrogenase reductase"/>
    <property type="match status" value="1"/>
</dbReference>
<dbReference type="InterPro" id="IPR002347">
    <property type="entry name" value="SDR_fam"/>
</dbReference>
<dbReference type="PANTHER" id="PTHR43943">
    <property type="entry name" value="DEHYDROGENASE/REDUCTASE (SDR FAMILY) MEMBER 4"/>
    <property type="match status" value="1"/>
</dbReference>
<comment type="caution">
    <text evidence="3">The sequence shown here is derived from an EMBL/GenBank/DDBJ whole genome shotgun (WGS) entry which is preliminary data.</text>
</comment>
<reference evidence="3 4" key="1">
    <citation type="submission" date="2019-07" db="EMBL/GenBank/DDBJ databases">
        <title>Whole genome shotgun sequence of Reyranella soli NBRC 108950.</title>
        <authorList>
            <person name="Hosoyama A."/>
            <person name="Uohara A."/>
            <person name="Ohji S."/>
            <person name="Ichikawa N."/>
        </authorList>
    </citation>
    <scope>NUCLEOTIDE SEQUENCE [LARGE SCALE GENOMIC DNA]</scope>
    <source>
        <strain evidence="3 4">NBRC 108950</strain>
    </source>
</reference>
<evidence type="ECO:0000313" key="4">
    <source>
        <dbReference type="Proteomes" id="UP000321058"/>
    </source>
</evidence>
<dbReference type="PANTHER" id="PTHR43943:SF2">
    <property type="entry name" value="DEHYDROGENASE_REDUCTASE 4"/>
    <property type="match status" value="1"/>
</dbReference>
<dbReference type="InterPro" id="IPR036291">
    <property type="entry name" value="NAD(P)-bd_dom_sf"/>
</dbReference>
<gene>
    <name evidence="3" type="ORF">RSO01_65160</name>
</gene>
<dbReference type="PRINTS" id="PR00081">
    <property type="entry name" value="GDHRDH"/>
</dbReference>
<dbReference type="SUPFAM" id="SSF51735">
    <property type="entry name" value="NAD(P)-binding Rossmann-fold domains"/>
    <property type="match status" value="1"/>
</dbReference>
<proteinExistence type="inferred from homology"/>
<dbReference type="OrthoDB" id="9793325at2"/>
<evidence type="ECO:0000313" key="3">
    <source>
        <dbReference type="EMBL" id="GEP59350.1"/>
    </source>
</evidence>
<dbReference type="RefSeq" id="WP_147154709.1">
    <property type="nucleotide sequence ID" value="NZ_BKAJ01000127.1"/>
</dbReference>
<accession>A0A512NK71</accession>
<dbReference type="PRINTS" id="PR00080">
    <property type="entry name" value="SDRFAMILY"/>
</dbReference>
<comment type="similarity">
    <text evidence="1 2">Belongs to the short-chain dehydrogenases/reductases (SDR) family.</text>
</comment>
<organism evidence="3 4">
    <name type="scientific">Reyranella soli</name>
    <dbReference type="NCBI Taxonomy" id="1230389"/>
    <lineage>
        <taxon>Bacteria</taxon>
        <taxon>Pseudomonadati</taxon>
        <taxon>Pseudomonadota</taxon>
        <taxon>Alphaproteobacteria</taxon>
        <taxon>Hyphomicrobiales</taxon>
        <taxon>Reyranellaceae</taxon>
        <taxon>Reyranella</taxon>
    </lineage>
</organism>
<dbReference type="Gene3D" id="3.40.50.720">
    <property type="entry name" value="NAD(P)-binding Rossmann-like Domain"/>
    <property type="match status" value="1"/>
</dbReference>
<sequence>MDLGLAGKHALVTGSTAGIGLAIAKGLASEGASVVVTGRSQATVDAALTRIKEAVADAKVTGIVADGGTAAGAKAVFDKVPEVDILVNNLGIYGRNPAFEIDDGEWQRFFEVNVMSGVRFTRHYAPGMAKRGWGRVVFVSSESALNIPKEMIHYGMTKTAQLAISRGFAMELAGTGVTVNALLPGPTHTENTDRLRAERAKAAGITVAEIEAAFFRDFRPTSLLRRFTSADEVAALGVYLCSEAASGTSGAAMRVDGGVVNQIM</sequence>
<evidence type="ECO:0000256" key="2">
    <source>
        <dbReference type="RuleBase" id="RU000363"/>
    </source>
</evidence>
<dbReference type="Pfam" id="PF00106">
    <property type="entry name" value="adh_short"/>
    <property type="match status" value="1"/>
</dbReference>